<evidence type="ECO:0000313" key="17">
    <source>
        <dbReference type="EMBL" id="KAK9938818.1"/>
    </source>
</evidence>
<feature type="compositionally biased region" description="Polar residues" evidence="14">
    <location>
        <begin position="990"/>
        <end position="1001"/>
    </location>
</feature>
<evidence type="ECO:0000256" key="3">
    <source>
        <dbReference type="ARBA" id="ARBA00021597"/>
    </source>
</evidence>
<evidence type="ECO:0000313" key="18">
    <source>
        <dbReference type="Proteomes" id="UP001457282"/>
    </source>
</evidence>
<evidence type="ECO:0000259" key="15">
    <source>
        <dbReference type="Pfam" id="PF07569"/>
    </source>
</evidence>
<dbReference type="InterPro" id="IPR055410">
    <property type="entry name" value="Beta-prop_CAF1B_HIR1"/>
</dbReference>
<dbReference type="FunFam" id="2.130.10.10:FF:000827">
    <property type="entry name" value="Protein HIRA"/>
    <property type="match status" value="1"/>
</dbReference>
<dbReference type="InterPro" id="IPR011494">
    <property type="entry name" value="HIRA-like_C"/>
</dbReference>
<proteinExistence type="inferred from homology"/>
<dbReference type="CDD" id="cd00200">
    <property type="entry name" value="WD40"/>
    <property type="match status" value="1"/>
</dbReference>
<dbReference type="InterPro" id="IPR036322">
    <property type="entry name" value="WD40_repeat_dom_sf"/>
</dbReference>
<comment type="caution">
    <text evidence="17">The sequence shown here is derived from an EMBL/GenBank/DDBJ whole genome shotgun (WGS) entry which is preliminary data.</text>
</comment>
<evidence type="ECO:0000256" key="12">
    <source>
        <dbReference type="PROSITE-ProRule" id="PRU00221"/>
    </source>
</evidence>
<evidence type="ECO:0000256" key="10">
    <source>
        <dbReference type="ARBA" id="ARBA00023163"/>
    </source>
</evidence>
<evidence type="ECO:0000256" key="1">
    <source>
        <dbReference type="ARBA" id="ARBA00004123"/>
    </source>
</evidence>
<dbReference type="SMART" id="SM00320">
    <property type="entry name" value="WD40"/>
    <property type="match status" value="7"/>
</dbReference>
<feature type="region of interest" description="Disordered" evidence="14">
    <location>
        <begin position="955"/>
        <end position="1001"/>
    </location>
</feature>
<evidence type="ECO:0000256" key="6">
    <source>
        <dbReference type="ARBA" id="ARBA00022737"/>
    </source>
</evidence>
<dbReference type="InterPro" id="IPR031120">
    <property type="entry name" value="HIR1-like"/>
</dbReference>
<feature type="repeat" description="WD" evidence="12">
    <location>
        <begin position="9"/>
        <end position="44"/>
    </location>
</feature>
<keyword evidence="10 13" id="KW-0804">Transcription</keyword>
<feature type="domain" description="CAF1B/HIR1 beta-propeller" evidence="16">
    <location>
        <begin position="11"/>
        <end position="362"/>
    </location>
</feature>
<evidence type="ECO:0000256" key="14">
    <source>
        <dbReference type="SAM" id="MobiDB-lite"/>
    </source>
</evidence>
<evidence type="ECO:0000256" key="4">
    <source>
        <dbReference type="ARBA" id="ARBA00022491"/>
    </source>
</evidence>
<feature type="domain" description="Protein HIRA-like C-terminal" evidence="15">
    <location>
        <begin position="797"/>
        <end position="845"/>
    </location>
</feature>
<feature type="repeat" description="WD" evidence="12">
    <location>
        <begin position="163"/>
        <end position="204"/>
    </location>
</feature>
<accession>A0AAW1XRY7</accession>
<comment type="similarity">
    <text evidence="2 13">Belongs to the WD repeat HIR1 family.</text>
</comment>
<keyword evidence="8 13" id="KW-0805">Transcription regulation</keyword>
<dbReference type="SUPFAM" id="SSF50978">
    <property type="entry name" value="WD40 repeat-like"/>
    <property type="match status" value="1"/>
</dbReference>
<name>A0AAW1XRY7_RUBAR</name>
<dbReference type="GO" id="GO:0000417">
    <property type="term" value="C:HIR complex"/>
    <property type="evidence" value="ECO:0007669"/>
    <property type="project" value="TreeGrafter"/>
</dbReference>
<evidence type="ECO:0000256" key="9">
    <source>
        <dbReference type="ARBA" id="ARBA00023054"/>
    </source>
</evidence>
<reference evidence="17 18" key="1">
    <citation type="journal article" date="2023" name="G3 (Bethesda)">
        <title>A chromosome-length genome assembly and annotation of blackberry (Rubus argutus, cv. 'Hillquist').</title>
        <authorList>
            <person name="Bruna T."/>
            <person name="Aryal R."/>
            <person name="Dudchenko O."/>
            <person name="Sargent D.J."/>
            <person name="Mead D."/>
            <person name="Buti M."/>
            <person name="Cavallini A."/>
            <person name="Hytonen T."/>
            <person name="Andres J."/>
            <person name="Pham M."/>
            <person name="Weisz D."/>
            <person name="Mascagni F."/>
            <person name="Usai G."/>
            <person name="Natali L."/>
            <person name="Bassil N."/>
            <person name="Fernandez G.E."/>
            <person name="Lomsadze A."/>
            <person name="Armour M."/>
            <person name="Olukolu B."/>
            <person name="Poorten T."/>
            <person name="Britton C."/>
            <person name="Davik J."/>
            <person name="Ashrafi H."/>
            <person name="Aiden E.L."/>
            <person name="Borodovsky M."/>
            <person name="Worthington M."/>
        </authorList>
    </citation>
    <scope>NUCLEOTIDE SEQUENCE [LARGE SCALE GENOMIC DNA]</scope>
    <source>
        <strain evidence="17">PI 553951</strain>
    </source>
</reference>
<dbReference type="EMBL" id="JBEDUW010000003">
    <property type="protein sequence ID" value="KAK9938818.1"/>
    <property type="molecule type" value="Genomic_DNA"/>
</dbReference>
<feature type="domain" description="Protein HIRA-like C-terminal" evidence="15">
    <location>
        <begin position="664"/>
        <end position="787"/>
    </location>
</feature>
<dbReference type="Proteomes" id="UP001457282">
    <property type="component" value="Unassembled WGS sequence"/>
</dbReference>
<comment type="function">
    <text evidence="13">Required for replication-independent chromatin assembly and for the periodic repression of histone gene transcription during the cell cycle.</text>
</comment>
<feature type="compositionally biased region" description="Polar residues" evidence="14">
    <location>
        <begin position="471"/>
        <end position="486"/>
    </location>
</feature>
<feature type="repeat" description="WD" evidence="12">
    <location>
        <begin position="62"/>
        <end position="92"/>
    </location>
</feature>
<keyword evidence="4 13" id="KW-0678">Repressor</keyword>
<dbReference type="Gene3D" id="2.130.10.10">
    <property type="entry name" value="YVTN repeat-like/Quinoprotein amine dehydrogenase"/>
    <property type="match status" value="3"/>
</dbReference>
<keyword evidence="9" id="KW-0175">Coiled coil</keyword>
<keyword evidence="5 12" id="KW-0853">WD repeat</keyword>
<dbReference type="GO" id="GO:0031491">
    <property type="term" value="F:nucleosome binding"/>
    <property type="evidence" value="ECO:0007669"/>
    <property type="project" value="TreeGrafter"/>
</dbReference>
<dbReference type="InterPro" id="IPR015943">
    <property type="entry name" value="WD40/YVTN_repeat-like_dom_sf"/>
</dbReference>
<keyword evidence="11 13" id="KW-0539">Nucleus</keyword>
<dbReference type="GO" id="GO:0005634">
    <property type="term" value="C:nucleus"/>
    <property type="evidence" value="ECO:0007669"/>
    <property type="project" value="UniProtKB-SubCell"/>
</dbReference>
<evidence type="ECO:0000256" key="11">
    <source>
        <dbReference type="ARBA" id="ARBA00023242"/>
    </source>
</evidence>
<keyword evidence="18" id="KW-1185">Reference proteome</keyword>
<keyword evidence="6 13" id="KW-0677">Repeat</keyword>
<dbReference type="InterPro" id="IPR019775">
    <property type="entry name" value="WD40_repeat_CS"/>
</dbReference>
<dbReference type="PANTHER" id="PTHR13831">
    <property type="entry name" value="MEMBER OF THE HIR1 FAMILY OF WD-REPEAT PROTEINS"/>
    <property type="match status" value="1"/>
</dbReference>
<dbReference type="Pfam" id="PF24105">
    <property type="entry name" value="Beta-prop_CAF1B_HIR1"/>
    <property type="match status" value="1"/>
</dbReference>
<feature type="compositionally biased region" description="Basic and acidic residues" evidence="14">
    <location>
        <begin position="450"/>
        <end position="464"/>
    </location>
</feature>
<dbReference type="Pfam" id="PF07569">
    <property type="entry name" value="Hira"/>
    <property type="match status" value="2"/>
</dbReference>
<dbReference type="InterPro" id="IPR020472">
    <property type="entry name" value="WD40_PAC1"/>
</dbReference>
<sequence length="1001" mass="109490">MIAEKPSWIKHEGLQIFSIDVQPGGLRLATGGGDHKVRIWNMKSLGRDVENEDSTQRLLATLRDHFGSVNCVRWAKHGRYVATGSDDQVILIHERKPGSGTTEFGSGEPPDVENWKVIMTLRGHTADVVDLNWSPDDSMLASGSLDNTIHIWNMINGICTAVLRGHSSLVKGVTWDPIGSFIASQSDDKTVIIWKTSDWSLAHKTDGHWAKSLGSTFFRRLGWSPCGHFITTTHGFQKPRHSAPVLERGEWSATFDFLGHNAPIIVVKFNHSMFMRKFTNAQEGKAAPVGWTNGASKTGGKEPQPYNVIAIGSQDRTITVWTTASPRPLFVAKHFFTQSVVDLSWSPDGYSLFACSLDGSVATFILRGRQANLAESPAQLLLEAASAKQAASKKVSLDVQQNQTLVKPSAHGVATKTSESQLDDKTKSGEAAADSLNKVSMATRISGPVKQREYRRPDGRKRITPEAVGVPSQQENVSMGAQSQTLDFPPMSSDQRKDDNGLVVSDTGIRETPFRGTLGRSTDTKDRYGVNARAMITESLVIEKVPASSGRDESINVEQMGNVKACNSIGANSSTLSIRVFDKKEWEDTVPICLEARPWEKAANDVFGMGNTFIPKETELTCTRGLQTLWSDRISGKVTVLAGNANFWAVGCEDGCVQVYTKCGRRAMPTMMVGSAAIFIDCDECWKLFLVTRKGSLYLWDLFKRNCLLNDSLASLVASNPNASAKDAGMIKVISAKLSISGSPIVVLATRHAFLFDMGLMCWLRVADDCFPGSNFASSWNLASTQSVWSRVTDDGVQTRAHLETQLASSLALKSPTEYRQCLLSYIRFLAREADESRLREVCESFLGPPTGMVEDTSSHSKNLAWDPCVLGMRKHKLLREDILPAMASNRKVQRLLNEFMDLVSEYESAEASIEKKSLTFPTEPAPAAGLVDSALTMTNQMNFLPAATDQMKSVNASTDQMDSSQLAANQENTAPLAKDKCDSDPPVINQASLAPQDAGS</sequence>
<dbReference type="InterPro" id="IPR001680">
    <property type="entry name" value="WD40_rpt"/>
</dbReference>
<evidence type="ECO:0000256" key="13">
    <source>
        <dbReference type="RuleBase" id="RU364014"/>
    </source>
</evidence>
<protein>
    <recommendedName>
        <fullName evidence="3 13">Protein HIRA</fullName>
    </recommendedName>
</protein>
<evidence type="ECO:0000259" key="16">
    <source>
        <dbReference type="Pfam" id="PF24105"/>
    </source>
</evidence>
<dbReference type="PANTHER" id="PTHR13831:SF0">
    <property type="entry name" value="PROTEIN HIRA"/>
    <property type="match status" value="1"/>
</dbReference>
<evidence type="ECO:0000256" key="5">
    <source>
        <dbReference type="ARBA" id="ARBA00022574"/>
    </source>
</evidence>
<evidence type="ECO:0000256" key="2">
    <source>
        <dbReference type="ARBA" id="ARBA00007306"/>
    </source>
</evidence>
<dbReference type="GO" id="GO:0000785">
    <property type="term" value="C:chromatin"/>
    <property type="evidence" value="ECO:0007669"/>
    <property type="project" value="TreeGrafter"/>
</dbReference>
<dbReference type="PROSITE" id="PS50082">
    <property type="entry name" value="WD_REPEATS_2"/>
    <property type="match status" value="4"/>
</dbReference>
<organism evidence="17 18">
    <name type="scientific">Rubus argutus</name>
    <name type="common">Southern blackberry</name>
    <dbReference type="NCBI Taxonomy" id="59490"/>
    <lineage>
        <taxon>Eukaryota</taxon>
        <taxon>Viridiplantae</taxon>
        <taxon>Streptophyta</taxon>
        <taxon>Embryophyta</taxon>
        <taxon>Tracheophyta</taxon>
        <taxon>Spermatophyta</taxon>
        <taxon>Magnoliopsida</taxon>
        <taxon>eudicotyledons</taxon>
        <taxon>Gunneridae</taxon>
        <taxon>Pentapetalae</taxon>
        <taxon>rosids</taxon>
        <taxon>fabids</taxon>
        <taxon>Rosales</taxon>
        <taxon>Rosaceae</taxon>
        <taxon>Rosoideae</taxon>
        <taxon>Rosoideae incertae sedis</taxon>
        <taxon>Rubus</taxon>
    </lineage>
</organism>
<evidence type="ECO:0000256" key="8">
    <source>
        <dbReference type="ARBA" id="ARBA00023015"/>
    </source>
</evidence>
<feature type="repeat" description="WD" evidence="12">
    <location>
        <begin position="121"/>
        <end position="154"/>
    </location>
</feature>
<dbReference type="AlphaFoldDB" id="A0AAW1XRY7"/>
<evidence type="ECO:0000256" key="7">
    <source>
        <dbReference type="ARBA" id="ARBA00022853"/>
    </source>
</evidence>
<dbReference type="PRINTS" id="PR00320">
    <property type="entry name" value="GPROTEINBRPT"/>
</dbReference>
<dbReference type="GO" id="GO:0006355">
    <property type="term" value="P:regulation of DNA-templated transcription"/>
    <property type="evidence" value="ECO:0007669"/>
    <property type="project" value="InterPro"/>
</dbReference>
<comment type="subcellular location">
    <subcellularLocation>
        <location evidence="1 13">Nucleus</location>
    </subcellularLocation>
</comment>
<dbReference type="PROSITE" id="PS00678">
    <property type="entry name" value="WD_REPEATS_1"/>
    <property type="match status" value="2"/>
</dbReference>
<keyword evidence="7 13" id="KW-0156">Chromatin regulator</keyword>
<dbReference type="GO" id="GO:0006351">
    <property type="term" value="P:DNA-templated transcription"/>
    <property type="evidence" value="ECO:0007669"/>
    <property type="project" value="InterPro"/>
</dbReference>
<dbReference type="GO" id="GO:0006338">
    <property type="term" value="P:chromatin remodeling"/>
    <property type="evidence" value="ECO:0007669"/>
    <property type="project" value="InterPro"/>
</dbReference>
<feature type="region of interest" description="Disordered" evidence="14">
    <location>
        <begin position="407"/>
        <end position="525"/>
    </location>
</feature>
<dbReference type="PROSITE" id="PS50294">
    <property type="entry name" value="WD_REPEATS_REGION"/>
    <property type="match status" value="3"/>
</dbReference>
<feature type="compositionally biased region" description="Polar residues" evidence="14">
    <location>
        <begin position="955"/>
        <end position="974"/>
    </location>
</feature>
<gene>
    <name evidence="17" type="ORF">M0R45_015537</name>
</gene>